<dbReference type="PANTHER" id="PTHR17224:SF1">
    <property type="entry name" value="PEPTIDYL-TRNA HYDROLASE"/>
    <property type="match status" value="1"/>
</dbReference>
<proteinExistence type="inferred from homology"/>
<dbReference type="InterPro" id="IPR001328">
    <property type="entry name" value="Pept_tRNA_hydro"/>
</dbReference>
<comment type="function">
    <text evidence="7">Catalyzes the release of premature peptidyl moieties from peptidyl-tRNA molecules trapped in stalled 50S ribosomal subunits, and thus maintains levels of free tRNAs and 50S ribosomes.</text>
</comment>
<evidence type="ECO:0000256" key="4">
    <source>
        <dbReference type="ARBA" id="ARBA00022884"/>
    </source>
</evidence>
<feature type="binding site" evidence="7">
    <location>
        <position position="66"/>
    </location>
    <ligand>
        <name>tRNA</name>
        <dbReference type="ChEBI" id="CHEBI:17843"/>
    </ligand>
</feature>
<dbReference type="AlphaFoldDB" id="A0A5N3P308"/>
<dbReference type="PROSITE" id="PS01195">
    <property type="entry name" value="PEPT_TRNA_HYDROL_1"/>
    <property type="match status" value="1"/>
</dbReference>
<keyword evidence="2 7" id="KW-0820">tRNA-binding</keyword>
<dbReference type="HAMAP" id="MF_00083">
    <property type="entry name" value="Pept_tRNA_hydro_bact"/>
    <property type="match status" value="1"/>
</dbReference>
<evidence type="ECO:0000256" key="2">
    <source>
        <dbReference type="ARBA" id="ARBA00022555"/>
    </source>
</evidence>
<dbReference type="Gene3D" id="3.40.50.1470">
    <property type="entry name" value="Peptidyl-tRNA hydrolase"/>
    <property type="match status" value="1"/>
</dbReference>
<dbReference type="EMBL" id="VCMV01000081">
    <property type="protein sequence ID" value="KAB0264109.1"/>
    <property type="molecule type" value="Genomic_DNA"/>
</dbReference>
<reference evidence="10 11" key="1">
    <citation type="journal article" date="2019" name="Microorganisms">
        <title>Genome Insights into the Novel Species Microvirga brassicacearum, a Rapeseed Endophyte with Biotechnological Potential.</title>
        <authorList>
            <person name="Jimenez-Gomez A."/>
            <person name="Saati-Santamaria Z."/>
            <person name="Igual J.M."/>
            <person name="Rivas R."/>
            <person name="Mateos P.F."/>
            <person name="Garcia-Fraile P."/>
        </authorList>
    </citation>
    <scope>NUCLEOTIDE SEQUENCE [LARGE SCALE GENOMIC DNA]</scope>
    <source>
        <strain evidence="10 11">CDVBN77</strain>
    </source>
</reference>
<dbReference type="GO" id="GO:0005737">
    <property type="term" value="C:cytoplasm"/>
    <property type="evidence" value="ECO:0007669"/>
    <property type="project" value="UniProtKB-SubCell"/>
</dbReference>
<comment type="subcellular location">
    <subcellularLocation>
        <location evidence="7">Cytoplasm</location>
    </subcellularLocation>
</comment>
<dbReference type="GO" id="GO:0006515">
    <property type="term" value="P:protein quality control for misfolded or incompletely synthesized proteins"/>
    <property type="evidence" value="ECO:0007669"/>
    <property type="project" value="UniProtKB-UniRule"/>
</dbReference>
<comment type="subunit">
    <text evidence="7">Monomer.</text>
</comment>
<sequence>MRLFVGLGNPGPRYAKNRHNIGFMAADAIARAHRAAPWRKRFQADTAEAVIGGEKVIILKPQTYMNESGRAVADAMRFFKIPLADVTVFYDELDLPPAKFRVKIGGGNAGHNGLRSITAHCGNDYRRVRLGIGHPGFKPLVQSYVLGDFGKAEEAWVEDLCRALADNAELLAKAEDSSFQNKVHLAMEARGWTDVKRPGEKADSNKE</sequence>
<keyword evidence="7" id="KW-0963">Cytoplasm</keyword>
<comment type="caution">
    <text evidence="10">The sequence shown here is derived from an EMBL/GenBank/DDBJ whole genome shotgun (WGS) entry which is preliminary data.</text>
</comment>
<dbReference type="InterPro" id="IPR036416">
    <property type="entry name" value="Pept_tRNA_hydro_sf"/>
</dbReference>
<dbReference type="GO" id="GO:0004045">
    <property type="term" value="F:peptidyl-tRNA hydrolase activity"/>
    <property type="evidence" value="ECO:0007669"/>
    <property type="project" value="UniProtKB-UniRule"/>
</dbReference>
<evidence type="ECO:0000256" key="6">
    <source>
        <dbReference type="ARBA" id="ARBA00050038"/>
    </source>
</evidence>
<dbReference type="PANTHER" id="PTHR17224">
    <property type="entry name" value="PEPTIDYL-TRNA HYDROLASE"/>
    <property type="match status" value="1"/>
</dbReference>
<dbReference type="OrthoDB" id="9800507at2"/>
<keyword evidence="3 7" id="KW-0378">Hydrolase</keyword>
<dbReference type="Pfam" id="PF01195">
    <property type="entry name" value="Pept_tRNA_hydro"/>
    <property type="match status" value="1"/>
</dbReference>
<evidence type="ECO:0000313" key="10">
    <source>
        <dbReference type="EMBL" id="KAB0264109.1"/>
    </source>
</evidence>
<comment type="similarity">
    <text evidence="5 7 9">Belongs to the PTH family.</text>
</comment>
<dbReference type="EC" id="3.1.1.29" evidence="1 7"/>
<evidence type="ECO:0000256" key="5">
    <source>
        <dbReference type="ARBA" id="ARBA00038063"/>
    </source>
</evidence>
<feature type="site" description="Stabilizes the basic form of H active site to accept a proton" evidence="7">
    <location>
        <position position="91"/>
    </location>
</feature>
<feature type="site" description="Discriminates between blocked and unblocked aminoacyl-tRNA" evidence="7">
    <location>
        <position position="9"/>
    </location>
</feature>
<evidence type="ECO:0000256" key="9">
    <source>
        <dbReference type="RuleBase" id="RU004320"/>
    </source>
</evidence>
<feature type="binding site" evidence="7">
    <location>
        <position position="14"/>
    </location>
    <ligand>
        <name>tRNA</name>
        <dbReference type="ChEBI" id="CHEBI:17843"/>
    </ligand>
</feature>
<dbReference type="GO" id="GO:0072344">
    <property type="term" value="P:rescue of stalled ribosome"/>
    <property type="evidence" value="ECO:0007669"/>
    <property type="project" value="UniProtKB-UniRule"/>
</dbReference>
<feature type="active site" description="Proton acceptor" evidence="7">
    <location>
        <position position="19"/>
    </location>
</feature>
<comment type="function">
    <text evidence="7">Hydrolyzes ribosome-free peptidyl-tRNAs (with 1 or more amino acids incorporated), which drop off the ribosome during protein synthesis, or as a result of ribosome stalling.</text>
</comment>
<dbReference type="InterPro" id="IPR018171">
    <property type="entry name" value="Pept_tRNA_hydro_CS"/>
</dbReference>
<comment type="catalytic activity">
    <reaction evidence="7 8">
        <text>an N-acyl-L-alpha-aminoacyl-tRNA + H2O = an N-acyl-L-amino acid + a tRNA + H(+)</text>
        <dbReference type="Rhea" id="RHEA:54448"/>
        <dbReference type="Rhea" id="RHEA-COMP:10123"/>
        <dbReference type="Rhea" id="RHEA-COMP:13883"/>
        <dbReference type="ChEBI" id="CHEBI:15377"/>
        <dbReference type="ChEBI" id="CHEBI:15378"/>
        <dbReference type="ChEBI" id="CHEBI:59874"/>
        <dbReference type="ChEBI" id="CHEBI:78442"/>
        <dbReference type="ChEBI" id="CHEBI:138191"/>
        <dbReference type="EC" id="3.1.1.29"/>
    </reaction>
</comment>
<evidence type="ECO:0000256" key="8">
    <source>
        <dbReference type="RuleBase" id="RU000673"/>
    </source>
</evidence>
<dbReference type="NCBIfam" id="TIGR00447">
    <property type="entry name" value="pth"/>
    <property type="match status" value="1"/>
</dbReference>
<keyword evidence="4 7" id="KW-0694">RNA-binding</keyword>
<dbReference type="RefSeq" id="WP_150950093.1">
    <property type="nucleotide sequence ID" value="NZ_VCMV01000081.1"/>
</dbReference>
<feature type="binding site" evidence="7">
    <location>
        <position position="112"/>
    </location>
    <ligand>
        <name>tRNA</name>
        <dbReference type="ChEBI" id="CHEBI:17843"/>
    </ligand>
</feature>
<dbReference type="GO" id="GO:0000049">
    <property type="term" value="F:tRNA binding"/>
    <property type="evidence" value="ECO:0007669"/>
    <property type="project" value="UniProtKB-UniRule"/>
</dbReference>
<evidence type="ECO:0000256" key="3">
    <source>
        <dbReference type="ARBA" id="ARBA00022801"/>
    </source>
</evidence>
<dbReference type="PROSITE" id="PS01196">
    <property type="entry name" value="PEPT_TRNA_HYDROL_2"/>
    <property type="match status" value="1"/>
</dbReference>
<evidence type="ECO:0000313" key="11">
    <source>
        <dbReference type="Proteomes" id="UP000325684"/>
    </source>
</evidence>
<dbReference type="Proteomes" id="UP000325684">
    <property type="component" value="Unassembled WGS sequence"/>
</dbReference>
<gene>
    <name evidence="7" type="primary">pth</name>
    <name evidence="10" type="ORF">FEZ63_24690</name>
</gene>
<dbReference type="FunFam" id="3.40.50.1470:FF:000001">
    <property type="entry name" value="Peptidyl-tRNA hydrolase"/>
    <property type="match status" value="1"/>
</dbReference>
<evidence type="ECO:0000256" key="7">
    <source>
        <dbReference type="HAMAP-Rule" id="MF_00083"/>
    </source>
</evidence>
<dbReference type="CDD" id="cd00462">
    <property type="entry name" value="PTH"/>
    <property type="match status" value="1"/>
</dbReference>
<accession>A0A5N3P308</accession>
<organism evidence="10 11">
    <name type="scientific">Microvirga brassicacearum</name>
    <dbReference type="NCBI Taxonomy" id="2580413"/>
    <lineage>
        <taxon>Bacteria</taxon>
        <taxon>Pseudomonadati</taxon>
        <taxon>Pseudomonadota</taxon>
        <taxon>Alphaproteobacteria</taxon>
        <taxon>Hyphomicrobiales</taxon>
        <taxon>Methylobacteriaceae</taxon>
        <taxon>Microvirga</taxon>
    </lineage>
</organism>
<protein>
    <recommendedName>
        <fullName evidence="6 7">Peptidyl-tRNA hydrolase</fullName>
        <shortName evidence="7">Pth</shortName>
        <ecNumber evidence="1 7">3.1.1.29</ecNumber>
    </recommendedName>
</protein>
<evidence type="ECO:0000256" key="1">
    <source>
        <dbReference type="ARBA" id="ARBA00013260"/>
    </source>
</evidence>
<name>A0A5N3P308_9HYPH</name>
<feature type="binding site" evidence="7">
    <location>
        <position position="64"/>
    </location>
    <ligand>
        <name>tRNA</name>
        <dbReference type="ChEBI" id="CHEBI:17843"/>
    </ligand>
</feature>
<keyword evidence="11" id="KW-1185">Reference proteome</keyword>
<dbReference type="SUPFAM" id="SSF53178">
    <property type="entry name" value="Peptidyl-tRNA hydrolase-like"/>
    <property type="match status" value="1"/>
</dbReference>